<dbReference type="Proteomes" id="UP000485058">
    <property type="component" value="Unassembled WGS sequence"/>
</dbReference>
<organism evidence="1 2">
    <name type="scientific">Haematococcus lacustris</name>
    <name type="common">Green alga</name>
    <name type="synonym">Haematococcus pluvialis</name>
    <dbReference type="NCBI Taxonomy" id="44745"/>
    <lineage>
        <taxon>Eukaryota</taxon>
        <taxon>Viridiplantae</taxon>
        <taxon>Chlorophyta</taxon>
        <taxon>core chlorophytes</taxon>
        <taxon>Chlorophyceae</taxon>
        <taxon>CS clade</taxon>
        <taxon>Chlamydomonadales</taxon>
        <taxon>Haematococcaceae</taxon>
        <taxon>Haematococcus</taxon>
    </lineage>
</organism>
<protein>
    <recommendedName>
        <fullName evidence="3">SAP domain-containing protein</fullName>
    </recommendedName>
</protein>
<comment type="caution">
    <text evidence="1">The sequence shown here is derived from an EMBL/GenBank/DDBJ whole genome shotgun (WGS) entry which is preliminary data.</text>
</comment>
<sequence length="55" mass="6032">STAPGSSQEDEQNALIAELEALSYLQLKARAKEMGLPAGHRTKDELFQVLLDAYL</sequence>
<evidence type="ECO:0000313" key="1">
    <source>
        <dbReference type="EMBL" id="GFH33734.1"/>
    </source>
</evidence>
<reference evidence="1 2" key="1">
    <citation type="submission" date="2020-02" db="EMBL/GenBank/DDBJ databases">
        <title>Draft genome sequence of Haematococcus lacustris strain NIES-144.</title>
        <authorList>
            <person name="Morimoto D."/>
            <person name="Nakagawa S."/>
            <person name="Yoshida T."/>
            <person name="Sawayama S."/>
        </authorList>
    </citation>
    <scope>NUCLEOTIDE SEQUENCE [LARGE SCALE GENOMIC DNA]</scope>
    <source>
        <strain evidence="1 2">NIES-144</strain>
    </source>
</reference>
<dbReference type="EMBL" id="BLLF01009470">
    <property type="protein sequence ID" value="GFH33734.1"/>
    <property type="molecule type" value="Genomic_DNA"/>
</dbReference>
<gene>
    <name evidence="1" type="ORF">HaLaN_33145</name>
</gene>
<accession>A0A6A0APH4</accession>
<feature type="non-terminal residue" evidence="1">
    <location>
        <position position="1"/>
    </location>
</feature>
<feature type="non-terminal residue" evidence="1">
    <location>
        <position position="55"/>
    </location>
</feature>
<evidence type="ECO:0008006" key="3">
    <source>
        <dbReference type="Google" id="ProtNLM"/>
    </source>
</evidence>
<proteinExistence type="predicted"/>
<dbReference type="AlphaFoldDB" id="A0A6A0APH4"/>
<keyword evidence="2" id="KW-1185">Reference proteome</keyword>
<name>A0A6A0APH4_HAELA</name>
<evidence type="ECO:0000313" key="2">
    <source>
        <dbReference type="Proteomes" id="UP000485058"/>
    </source>
</evidence>